<feature type="transmembrane region" description="Helical" evidence="1">
    <location>
        <begin position="12"/>
        <end position="36"/>
    </location>
</feature>
<reference evidence="3" key="1">
    <citation type="submission" date="2018-06" db="EMBL/GenBank/DDBJ databases">
        <authorList>
            <person name="Zhirakovskaya E."/>
        </authorList>
    </citation>
    <scope>NUCLEOTIDE SEQUENCE</scope>
</reference>
<sequence length="233" mass="25848">MNKLSKFFGISMSALIGRSAVIALVILVLPVLFFTLPKNAQIQVIDSNWRDLGADFVAFEPNTTTAQTAARTFDIAELQTFTRNHIAQATQAERQLDCMTSAIYYEARSEPVSGQLAVAQVVLNRTTSKHYPSTVCEVVYQGSKRKTGCQFSFTCDGSLSVLPRSIAWERSRKSAVHAMLGMTDITIGKATHYHTVAISPKWSSSLLKTADVGSHVFYRFPNRREKAMMSKDI</sequence>
<dbReference type="InterPro" id="IPR011105">
    <property type="entry name" value="Cell_wall_hydrolase_SleB"/>
</dbReference>
<name>A0A3B0RL31_9ZZZZ</name>
<feature type="domain" description="Cell wall hydrolase SleB" evidence="2">
    <location>
        <begin position="109"/>
        <end position="218"/>
    </location>
</feature>
<gene>
    <name evidence="3" type="ORF">MNBD_ALPHA06-206</name>
</gene>
<keyword evidence="1" id="KW-0812">Transmembrane</keyword>
<keyword evidence="1" id="KW-1133">Transmembrane helix</keyword>
<evidence type="ECO:0000313" key="3">
    <source>
        <dbReference type="EMBL" id="VAV94234.1"/>
    </source>
</evidence>
<dbReference type="InterPro" id="IPR042047">
    <property type="entry name" value="SleB_dom1"/>
</dbReference>
<protein>
    <recommendedName>
        <fullName evidence="2">Cell wall hydrolase SleB domain-containing protein</fullName>
    </recommendedName>
</protein>
<evidence type="ECO:0000259" key="2">
    <source>
        <dbReference type="Pfam" id="PF07486"/>
    </source>
</evidence>
<organism evidence="3">
    <name type="scientific">hydrothermal vent metagenome</name>
    <dbReference type="NCBI Taxonomy" id="652676"/>
    <lineage>
        <taxon>unclassified sequences</taxon>
        <taxon>metagenomes</taxon>
        <taxon>ecological metagenomes</taxon>
    </lineage>
</organism>
<dbReference type="GO" id="GO:0016787">
    <property type="term" value="F:hydrolase activity"/>
    <property type="evidence" value="ECO:0007669"/>
    <property type="project" value="InterPro"/>
</dbReference>
<proteinExistence type="predicted"/>
<dbReference type="AlphaFoldDB" id="A0A3B0RL31"/>
<dbReference type="Gene3D" id="1.10.10.2520">
    <property type="entry name" value="Cell wall hydrolase SleB, domain 1"/>
    <property type="match status" value="1"/>
</dbReference>
<dbReference type="EMBL" id="UOEE01000179">
    <property type="protein sequence ID" value="VAV94234.1"/>
    <property type="molecule type" value="Genomic_DNA"/>
</dbReference>
<evidence type="ECO:0000256" key="1">
    <source>
        <dbReference type="SAM" id="Phobius"/>
    </source>
</evidence>
<dbReference type="Pfam" id="PF07486">
    <property type="entry name" value="Hydrolase_2"/>
    <property type="match status" value="1"/>
</dbReference>
<keyword evidence="1" id="KW-0472">Membrane</keyword>
<accession>A0A3B0RL31</accession>